<gene>
    <name evidence="3" type="ORF">UFOVP1225_50</name>
    <name evidence="4" type="ORF">UFOVP1319_40</name>
    <name evidence="5" type="ORF">UFOVP1591_50</name>
    <name evidence="2" type="ORF">UFOVP478_23</name>
</gene>
<feature type="compositionally biased region" description="Polar residues" evidence="1">
    <location>
        <begin position="1"/>
        <end position="11"/>
    </location>
</feature>
<evidence type="ECO:0000313" key="2">
    <source>
        <dbReference type="EMBL" id="CAB4146277.1"/>
    </source>
</evidence>
<protein>
    <submittedName>
        <fullName evidence="4">Uncharacterized protein</fullName>
    </submittedName>
</protein>
<evidence type="ECO:0000313" key="4">
    <source>
        <dbReference type="EMBL" id="CAB4197901.1"/>
    </source>
</evidence>
<feature type="region of interest" description="Disordered" evidence="1">
    <location>
        <begin position="1"/>
        <end position="36"/>
    </location>
</feature>
<accession>A0A6J5RWC8</accession>
<name>A0A6J5RWC8_9CAUD</name>
<evidence type="ECO:0000256" key="1">
    <source>
        <dbReference type="SAM" id="MobiDB-lite"/>
    </source>
</evidence>
<proteinExistence type="predicted"/>
<organism evidence="4">
    <name type="scientific">uncultured Caudovirales phage</name>
    <dbReference type="NCBI Taxonomy" id="2100421"/>
    <lineage>
        <taxon>Viruses</taxon>
        <taxon>Duplodnaviria</taxon>
        <taxon>Heunggongvirae</taxon>
        <taxon>Uroviricota</taxon>
        <taxon>Caudoviricetes</taxon>
        <taxon>Peduoviridae</taxon>
        <taxon>Maltschvirus</taxon>
        <taxon>Maltschvirus maltsch</taxon>
    </lineage>
</organism>
<feature type="region of interest" description="Disordered" evidence="1">
    <location>
        <begin position="57"/>
        <end position="76"/>
    </location>
</feature>
<evidence type="ECO:0000313" key="5">
    <source>
        <dbReference type="EMBL" id="CAB4217622.1"/>
    </source>
</evidence>
<feature type="compositionally biased region" description="Low complexity" evidence="1">
    <location>
        <begin position="57"/>
        <end position="67"/>
    </location>
</feature>
<dbReference type="EMBL" id="LR797173">
    <property type="protein sequence ID" value="CAB4191554.1"/>
    <property type="molecule type" value="Genomic_DNA"/>
</dbReference>
<evidence type="ECO:0000313" key="3">
    <source>
        <dbReference type="EMBL" id="CAB4191554.1"/>
    </source>
</evidence>
<dbReference type="EMBL" id="LR797255">
    <property type="protein sequence ID" value="CAB4197901.1"/>
    <property type="molecule type" value="Genomic_DNA"/>
</dbReference>
<dbReference type="EMBL" id="LR797445">
    <property type="protein sequence ID" value="CAB4217622.1"/>
    <property type="molecule type" value="Genomic_DNA"/>
</dbReference>
<sequence length="207" mass="22829">MVSNNATNTTYDRPHARGGSPAHQPRPPRYTSGVVSPHRVLQARHPSGERRWVVAQTTHTQQQTQNTASDPGRPISNIMTKHPSWYEERDAVASANNESLVRVMRDYAIVLPHATAHLWRPTQRTHATLRGLDASGTLEVLCTDGLVAWFRCLATGELFLGHNANFGADIKTLHSMTSTASTGAGSTPKKPRKPRFDAHQAMLDLLK</sequence>
<reference evidence="4" key="1">
    <citation type="submission" date="2020-05" db="EMBL/GenBank/DDBJ databases">
        <authorList>
            <person name="Chiriac C."/>
            <person name="Salcher M."/>
            <person name="Ghai R."/>
            <person name="Kavagutti S V."/>
        </authorList>
    </citation>
    <scope>NUCLEOTIDE SEQUENCE</scope>
</reference>
<dbReference type="EMBL" id="LR796462">
    <property type="protein sequence ID" value="CAB4146277.1"/>
    <property type="molecule type" value="Genomic_DNA"/>
</dbReference>